<sequence length="397" mass="45003">MALSARAFSVIPHASYYASCWQCEGCCWSLQSIAPKQQLSNRPKALRSLNRARKCKIFDELEISRNFFVKATLATGMLYCASALAETSTEHASQNDMLQELEMLPYKREGYNYWMWRGHKVHYVVKGEGRPVVLIHGFGASTFHWRYNIPELAKHFKVYAMDLLGFGLSEKALIDYNPFVWRDQVADFVQEIVAKPAVLVGNSIGGFTVLLTAAAFPQLTSGLVLLNASGQFEVPDEQKKPVIQETALQRLVITPLITWARRWAILFTFWQAKQPSRIRSVLNNVYVDRTNVDDNLVQSIVTPAQEPNAAEVYYRMMTQFLSRPSDITLNKLLAELSCPLMLLWGDLDPWMGATKAEKIKQLYDKTLLVRLQAGHCPHDEAPKEANQALVDWISSLV</sequence>
<accession>A0ACC2DBW0</accession>
<dbReference type="EMBL" id="CM055097">
    <property type="protein sequence ID" value="KAJ7551804.1"/>
    <property type="molecule type" value="Genomic_DNA"/>
</dbReference>
<protein>
    <submittedName>
        <fullName evidence="1">Uncharacterized protein</fullName>
    </submittedName>
</protein>
<dbReference type="Proteomes" id="UP001162992">
    <property type="component" value="Chromosome 6"/>
</dbReference>
<gene>
    <name evidence="1" type="ORF">O6H91_06G029300</name>
</gene>
<comment type="caution">
    <text evidence="1">The sequence shown here is derived from an EMBL/GenBank/DDBJ whole genome shotgun (WGS) entry which is preliminary data.</text>
</comment>
<name>A0ACC2DBW0_DIPCM</name>
<evidence type="ECO:0000313" key="2">
    <source>
        <dbReference type="Proteomes" id="UP001162992"/>
    </source>
</evidence>
<reference evidence="2" key="1">
    <citation type="journal article" date="2024" name="Proc. Natl. Acad. Sci. U.S.A.">
        <title>Extraordinary preservation of gene collinearity over three hundred million years revealed in homosporous lycophytes.</title>
        <authorList>
            <person name="Li C."/>
            <person name="Wickell D."/>
            <person name="Kuo L.Y."/>
            <person name="Chen X."/>
            <person name="Nie B."/>
            <person name="Liao X."/>
            <person name="Peng D."/>
            <person name="Ji J."/>
            <person name="Jenkins J."/>
            <person name="Williams M."/>
            <person name="Shu S."/>
            <person name="Plott C."/>
            <person name="Barry K."/>
            <person name="Rajasekar S."/>
            <person name="Grimwood J."/>
            <person name="Han X."/>
            <person name="Sun S."/>
            <person name="Hou Z."/>
            <person name="He W."/>
            <person name="Dai G."/>
            <person name="Sun C."/>
            <person name="Schmutz J."/>
            <person name="Leebens-Mack J.H."/>
            <person name="Li F.W."/>
            <person name="Wang L."/>
        </authorList>
    </citation>
    <scope>NUCLEOTIDE SEQUENCE [LARGE SCALE GENOMIC DNA]</scope>
    <source>
        <strain evidence="2">cv. PW_Plant_1</strain>
    </source>
</reference>
<organism evidence="1 2">
    <name type="scientific">Diphasiastrum complanatum</name>
    <name type="common">Issler's clubmoss</name>
    <name type="synonym">Lycopodium complanatum</name>
    <dbReference type="NCBI Taxonomy" id="34168"/>
    <lineage>
        <taxon>Eukaryota</taxon>
        <taxon>Viridiplantae</taxon>
        <taxon>Streptophyta</taxon>
        <taxon>Embryophyta</taxon>
        <taxon>Tracheophyta</taxon>
        <taxon>Lycopodiopsida</taxon>
        <taxon>Lycopodiales</taxon>
        <taxon>Lycopodiaceae</taxon>
        <taxon>Lycopodioideae</taxon>
        <taxon>Diphasiastrum</taxon>
    </lineage>
</organism>
<evidence type="ECO:0000313" key="1">
    <source>
        <dbReference type="EMBL" id="KAJ7551804.1"/>
    </source>
</evidence>
<keyword evidence="2" id="KW-1185">Reference proteome</keyword>
<proteinExistence type="predicted"/>